<dbReference type="RefSeq" id="WP_233052075.1">
    <property type="nucleotide sequence ID" value="NZ_JAIMJA010000005.1"/>
</dbReference>
<reference evidence="2 3" key="1">
    <citation type="journal article" date="2022" name="Environ. Microbiol. Rep.">
        <title>Eco-phylogenetic analyses reveal divergent evolution of vitamin B12 metabolism in the marine bacterial family 'Psychromonadaceae'.</title>
        <authorList>
            <person name="Jin X."/>
            <person name="Yang Y."/>
            <person name="Cao H."/>
            <person name="Gao B."/>
            <person name="Zhao Z."/>
        </authorList>
    </citation>
    <scope>NUCLEOTIDE SEQUENCE [LARGE SCALE GENOMIC DNA]</scope>
    <source>
        <strain evidence="2 3">MKS20</strain>
    </source>
</reference>
<name>A0ABS8W7K5_9GAMM</name>
<proteinExistence type="predicted"/>
<evidence type="ECO:0000313" key="2">
    <source>
        <dbReference type="EMBL" id="MCE2594538.1"/>
    </source>
</evidence>
<dbReference type="Proteomes" id="UP001201273">
    <property type="component" value="Unassembled WGS sequence"/>
</dbReference>
<dbReference type="Pfam" id="PF07238">
    <property type="entry name" value="PilZ"/>
    <property type="match status" value="1"/>
</dbReference>
<feature type="domain" description="PilZ" evidence="1">
    <location>
        <begin position="7"/>
        <end position="91"/>
    </location>
</feature>
<protein>
    <submittedName>
        <fullName evidence="2">PilZ domain-containing protein</fullName>
    </submittedName>
</protein>
<sequence length="96" mass="10456">MITPINDRRAFRRMAIESPLQIVFKGQTRQGICLDLSATGMSIEVTDSEFQVDDVIEVHLGNGTATAPPLSGEAKIIRVSAQGNKYILAVELTVLK</sequence>
<dbReference type="InterPro" id="IPR009875">
    <property type="entry name" value="PilZ_domain"/>
</dbReference>
<organism evidence="2 3">
    <name type="scientific">Motilimonas cestriensis</name>
    <dbReference type="NCBI Taxonomy" id="2742685"/>
    <lineage>
        <taxon>Bacteria</taxon>
        <taxon>Pseudomonadati</taxon>
        <taxon>Pseudomonadota</taxon>
        <taxon>Gammaproteobacteria</taxon>
        <taxon>Alteromonadales</taxon>
        <taxon>Alteromonadales genera incertae sedis</taxon>
        <taxon>Motilimonas</taxon>
    </lineage>
</organism>
<dbReference type="Gene3D" id="2.40.10.220">
    <property type="entry name" value="predicted glycosyltransferase like domains"/>
    <property type="match status" value="1"/>
</dbReference>
<accession>A0ABS8W7K5</accession>
<evidence type="ECO:0000313" key="3">
    <source>
        <dbReference type="Proteomes" id="UP001201273"/>
    </source>
</evidence>
<evidence type="ECO:0000259" key="1">
    <source>
        <dbReference type="Pfam" id="PF07238"/>
    </source>
</evidence>
<gene>
    <name evidence="2" type="ORF">K6Y31_06895</name>
</gene>
<dbReference type="SUPFAM" id="SSF141371">
    <property type="entry name" value="PilZ domain-like"/>
    <property type="match status" value="1"/>
</dbReference>
<keyword evidence="3" id="KW-1185">Reference proteome</keyword>
<comment type="caution">
    <text evidence="2">The sequence shown here is derived from an EMBL/GenBank/DDBJ whole genome shotgun (WGS) entry which is preliminary data.</text>
</comment>
<dbReference type="EMBL" id="JAIMJA010000005">
    <property type="protein sequence ID" value="MCE2594538.1"/>
    <property type="molecule type" value="Genomic_DNA"/>
</dbReference>